<gene>
    <name evidence="2" type="ORF">HUJ06_031219</name>
</gene>
<comment type="caution">
    <text evidence="2">The sequence shown here is derived from an EMBL/GenBank/DDBJ whole genome shotgun (WGS) entry which is preliminary data.</text>
</comment>
<evidence type="ECO:0000313" key="2">
    <source>
        <dbReference type="EMBL" id="DAD29751.1"/>
    </source>
</evidence>
<reference evidence="2 3" key="1">
    <citation type="journal article" date="2020" name="Mol. Biol. Evol.">
        <title>Distinct Expression and Methylation Patterns for Genes with Different Fates following a Single Whole-Genome Duplication in Flowering Plants.</title>
        <authorList>
            <person name="Shi T."/>
            <person name="Rahmani R.S."/>
            <person name="Gugger P.F."/>
            <person name="Wang M."/>
            <person name="Li H."/>
            <person name="Zhang Y."/>
            <person name="Li Z."/>
            <person name="Wang Q."/>
            <person name="Van de Peer Y."/>
            <person name="Marchal K."/>
            <person name="Chen J."/>
        </authorList>
    </citation>
    <scope>NUCLEOTIDE SEQUENCE [LARGE SCALE GENOMIC DNA]</scope>
    <source>
        <tissue evidence="2">Leaf</tissue>
    </source>
</reference>
<keyword evidence="3" id="KW-1185">Reference proteome</keyword>
<sequence>MINLDRISFPTFLRMEIPKGNDLEIQYWLYTQEIRGKSCLIPPYASLSFISLVNMIWIICHTLIFVRENWHILASTEVDKV</sequence>
<dbReference type="EMBL" id="DUZY01000002">
    <property type="protein sequence ID" value="DAD29751.1"/>
    <property type="molecule type" value="Genomic_DNA"/>
</dbReference>
<organism evidence="2 3">
    <name type="scientific">Nelumbo nucifera</name>
    <name type="common">Sacred lotus</name>
    <dbReference type="NCBI Taxonomy" id="4432"/>
    <lineage>
        <taxon>Eukaryota</taxon>
        <taxon>Viridiplantae</taxon>
        <taxon>Streptophyta</taxon>
        <taxon>Embryophyta</taxon>
        <taxon>Tracheophyta</taxon>
        <taxon>Spermatophyta</taxon>
        <taxon>Magnoliopsida</taxon>
        <taxon>Proteales</taxon>
        <taxon>Nelumbonaceae</taxon>
        <taxon>Nelumbo</taxon>
    </lineage>
</organism>
<evidence type="ECO:0000313" key="3">
    <source>
        <dbReference type="Proteomes" id="UP000607653"/>
    </source>
</evidence>
<keyword evidence="1" id="KW-1133">Transmembrane helix</keyword>
<protein>
    <submittedName>
        <fullName evidence="2">Uncharacterized protein</fullName>
    </submittedName>
</protein>
<accession>A0A822YE16</accession>
<dbReference type="Proteomes" id="UP000607653">
    <property type="component" value="Unassembled WGS sequence"/>
</dbReference>
<keyword evidence="1" id="KW-0472">Membrane</keyword>
<keyword evidence="1" id="KW-0812">Transmembrane</keyword>
<feature type="transmembrane region" description="Helical" evidence="1">
    <location>
        <begin position="44"/>
        <end position="66"/>
    </location>
</feature>
<dbReference type="AlphaFoldDB" id="A0A822YE16"/>
<name>A0A822YE16_NELNU</name>
<evidence type="ECO:0000256" key="1">
    <source>
        <dbReference type="SAM" id="Phobius"/>
    </source>
</evidence>
<proteinExistence type="predicted"/>